<name>A0A255Z127_9PROT</name>
<dbReference type="AlphaFoldDB" id="A0A255Z127"/>
<dbReference type="InterPro" id="IPR036390">
    <property type="entry name" value="WH_DNA-bd_sf"/>
</dbReference>
<dbReference type="GO" id="GO:0043565">
    <property type="term" value="F:sequence-specific DNA binding"/>
    <property type="evidence" value="ECO:0007669"/>
    <property type="project" value="InterPro"/>
</dbReference>
<comment type="caution">
    <text evidence="5">The sequence shown here is derived from an EMBL/GenBank/DDBJ whole genome shotgun (WGS) entry which is preliminary data.</text>
</comment>
<dbReference type="Gene3D" id="1.10.10.10">
    <property type="entry name" value="Winged helix-like DNA-binding domain superfamily/Winged helix DNA-binding domain"/>
    <property type="match status" value="1"/>
</dbReference>
<feature type="domain" description="HTH asnC-type" evidence="4">
    <location>
        <begin position="1"/>
        <end position="64"/>
    </location>
</feature>
<dbReference type="Pfam" id="PF13412">
    <property type="entry name" value="HTH_24"/>
    <property type="match status" value="1"/>
</dbReference>
<dbReference type="PRINTS" id="PR00033">
    <property type="entry name" value="HTHASNC"/>
</dbReference>
<dbReference type="RefSeq" id="WP_094456494.1">
    <property type="nucleotide sequence ID" value="NZ_NOXU01000028.1"/>
</dbReference>
<gene>
    <name evidence="5" type="ORF">CHU95_11165</name>
</gene>
<dbReference type="SUPFAM" id="SSF46785">
    <property type="entry name" value="Winged helix' DNA-binding domain"/>
    <property type="match status" value="1"/>
</dbReference>
<organism evidence="5 6">
    <name type="scientific">Niveispirillum lacus</name>
    <dbReference type="NCBI Taxonomy" id="1981099"/>
    <lineage>
        <taxon>Bacteria</taxon>
        <taxon>Pseudomonadati</taxon>
        <taxon>Pseudomonadota</taxon>
        <taxon>Alphaproteobacteria</taxon>
        <taxon>Rhodospirillales</taxon>
        <taxon>Azospirillaceae</taxon>
        <taxon>Niveispirillum</taxon>
    </lineage>
</organism>
<dbReference type="InterPro" id="IPR019888">
    <property type="entry name" value="Tscrpt_reg_AsnC-like"/>
</dbReference>
<dbReference type="CDD" id="cd00090">
    <property type="entry name" value="HTH_ARSR"/>
    <property type="match status" value="1"/>
</dbReference>
<evidence type="ECO:0000256" key="1">
    <source>
        <dbReference type="ARBA" id="ARBA00023015"/>
    </source>
</evidence>
<protein>
    <submittedName>
        <fullName evidence="5">Transcriptional regulator</fullName>
    </submittedName>
</protein>
<keyword evidence="1" id="KW-0805">Transcription regulation</keyword>
<dbReference type="GO" id="GO:0005829">
    <property type="term" value="C:cytosol"/>
    <property type="evidence" value="ECO:0007669"/>
    <property type="project" value="TreeGrafter"/>
</dbReference>
<dbReference type="SUPFAM" id="SSF54909">
    <property type="entry name" value="Dimeric alpha+beta barrel"/>
    <property type="match status" value="1"/>
</dbReference>
<dbReference type="Gene3D" id="3.30.70.920">
    <property type="match status" value="1"/>
</dbReference>
<keyword evidence="6" id="KW-1185">Reference proteome</keyword>
<dbReference type="InterPro" id="IPR036388">
    <property type="entry name" value="WH-like_DNA-bd_sf"/>
</dbReference>
<dbReference type="OrthoDB" id="9813313at2"/>
<dbReference type="PANTHER" id="PTHR30154:SF17">
    <property type="entry name" value="DNA-BINDING TRANSCRIPTIONAL ACTIVATOR DECR"/>
    <property type="match status" value="1"/>
</dbReference>
<evidence type="ECO:0000256" key="3">
    <source>
        <dbReference type="ARBA" id="ARBA00023163"/>
    </source>
</evidence>
<dbReference type="InterPro" id="IPR019887">
    <property type="entry name" value="Tscrpt_reg_AsnC/Lrp_C"/>
</dbReference>
<evidence type="ECO:0000256" key="2">
    <source>
        <dbReference type="ARBA" id="ARBA00023125"/>
    </source>
</evidence>
<dbReference type="SMART" id="SM00344">
    <property type="entry name" value="HTH_ASNC"/>
    <property type="match status" value="1"/>
</dbReference>
<dbReference type="InterPro" id="IPR011008">
    <property type="entry name" value="Dimeric_a/b-barrel"/>
</dbReference>
<dbReference type="Proteomes" id="UP000216998">
    <property type="component" value="Unassembled WGS sequence"/>
</dbReference>
<dbReference type="GO" id="GO:0043200">
    <property type="term" value="P:response to amino acid"/>
    <property type="evidence" value="ECO:0007669"/>
    <property type="project" value="TreeGrafter"/>
</dbReference>
<keyword evidence="3" id="KW-0804">Transcription</keyword>
<dbReference type="PROSITE" id="PS50956">
    <property type="entry name" value="HTH_ASNC_2"/>
    <property type="match status" value="1"/>
</dbReference>
<evidence type="ECO:0000259" key="4">
    <source>
        <dbReference type="PROSITE" id="PS50956"/>
    </source>
</evidence>
<evidence type="ECO:0000313" key="6">
    <source>
        <dbReference type="Proteomes" id="UP000216998"/>
    </source>
</evidence>
<dbReference type="GO" id="GO:0006355">
    <property type="term" value="P:regulation of DNA-templated transcription"/>
    <property type="evidence" value="ECO:0007669"/>
    <property type="project" value="UniProtKB-ARBA"/>
</dbReference>
<reference evidence="5 6" key="1">
    <citation type="submission" date="2017-07" db="EMBL/GenBank/DDBJ databases">
        <title>Niveispirillum cyanobacteriorum sp. nov., isolated from cyanobacterial aggregates in a eutrophic lake.</title>
        <authorList>
            <person name="Cai H."/>
        </authorList>
    </citation>
    <scope>NUCLEOTIDE SEQUENCE [LARGE SCALE GENOMIC DNA]</scope>
    <source>
        <strain evidence="6">TH1-14</strain>
    </source>
</reference>
<proteinExistence type="predicted"/>
<dbReference type="EMBL" id="NOXU01000028">
    <property type="protein sequence ID" value="OYQ34644.1"/>
    <property type="molecule type" value="Genomic_DNA"/>
</dbReference>
<accession>A0A255Z127</accession>
<dbReference type="InterPro" id="IPR011991">
    <property type="entry name" value="ArsR-like_HTH"/>
</dbReference>
<dbReference type="InterPro" id="IPR000485">
    <property type="entry name" value="AsnC-type_HTH_dom"/>
</dbReference>
<dbReference type="Pfam" id="PF01037">
    <property type="entry name" value="AsnC_trans_reg"/>
    <property type="match status" value="1"/>
</dbReference>
<keyword evidence="2" id="KW-0238">DNA-binding</keyword>
<evidence type="ECO:0000313" key="5">
    <source>
        <dbReference type="EMBL" id="OYQ34644.1"/>
    </source>
</evidence>
<dbReference type="PANTHER" id="PTHR30154">
    <property type="entry name" value="LEUCINE-RESPONSIVE REGULATORY PROTEIN"/>
    <property type="match status" value="1"/>
</dbReference>
<sequence length="154" mass="17504">MDQIDRKILATLQQDASGTVAEIAERAGVSQTPCWRRIKRLEDEGVIRKRVALLDPNRLNLGLTGFILIRTATHSEEWLRKFADGVCRIPEVIELHRMSGDIDYLIKFMVDSIAGYDALYKRLIKVAELSDVSAGFSMECLKYTTELPLDYVRS</sequence>